<feature type="non-terminal residue" evidence="1">
    <location>
        <position position="116"/>
    </location>
</feature>
<proteinExistence type="predicted"/>
<dbReference type="Proteomes" id="UP000070252">
    <property type="component" value="Unassembled WGS sequence"/>
</dbReference>
<comment type="caution">
    <text evidence="1">The sequence shown here is derived from an EMBL/GenBank/DDBJ whole genome shotgun (WGS) entry which is preliminary data.</text>
</comment>
<evidence type="ECO:0000313" key="2">
    <source>
        <dbReference type="Proteomes" id="UP000070252"/>
    </source>
</evidence>
<accession>A0ABR5T1Y2</accession>
<organism evidence="1 2">
    <name type="scientific">Paenibacillus jilunlii</name>
    <dbReference type="NCBI Taxonomy" id="682956"/>
    <lineage>
        <taxon>Bacteria</taxon>
        <taxon>Bacillati</taxon>
        <taxon>Bacillota</taxon>
        <taxon>Bacilli</taxon>
        <taxon>Bacillales</taxon>
        <taxon>Paenibacillaceae</taxon>
        <taxon>Paenibacillus</taxon>
    </lineage>
</organism>
<keyword evidence="2" id="KW-1185">Reference proteome</keyword>
<gene>
    <name evidence="1" type="ORF">AML91_00090</name>
</gene>
<reference evidence="1 2" key="1">
    <citation type="submission" date="2015-08" db="EMBL/GenBank/DDBJ databases">
        <title>Genome of Paenibacillus jilunlii.</title>
        <authorList>
            <person name="Sant'Anna F.H."/>
            <person name="Ambrosini A."/>
            <person name="Souza R."/>
            <person name="Bach E."/>
            <person name="Fernandes G."/>
            <person name="Balsanelli E."/>
            <person name="Baura V.A."/>
            <person name="Pedrosa F.O."/>
            <person name="Souza E.M."/>
            <person name="Passaglia L."/>
        </authorList>
    </citation>
    <scope>NUCLEOTIDE SEQUENCE [LARGE SCALE GENOMIC DNA]</scope>
    <source>
        <strain evidence="1 2">DSM 23019</strain>
    </source>
</reference>
<sequence>MGIPLPETAGRDPRTVRQDIYREFHEASRFLAGMNRSLRRLSNSIAASGRLYSSFDVIQLSIITRVDDPLNVLLPEAALLARAVPSPSVTSLQTDLYALMSSPALGEHSGSPGPGG</sequence>
<name>A0ABR5T1Y2_9BACL</name>
<evidence type="ECO:0000313" key="1">
    <source>
        <dbReference type="EMBL" id="KWX81379.1"/>
    </source>
</evidence>
<dbReference type="EMBL" id="LIPY01000021">
    <property type="protein sequence ID" value="KWX81379.1"/>
    <property type="molecule type" value="Genomic_DNA"/>
</dbReference>
<protein>
    <submittedName>
        <fullName evidence="1">Uncharacterized protein</fullName>
    </submittedName>
</protein>